<protein>
    <submittedName>
        <fullName evidence="1">Uncharacterized protein</fullName>
    </submittedName>
</protein>
<proteinExistence type="predicted"/>
<evidence type="ECO:0000313" key="2">
    <source>
        <dbReference type="Proteomes" id="UP000663419"/>
    </source>
</evidence>
<dbReference type="AlphaFoldDB" id="A0A8A1LAN4"/>
<reference evidence="1" key="1">
    <citation type="submission" date="2021-01" db="EMBL/GenBank/DDBJ databases">
        <title>Chromosome-level genome assembly of a human fungal pathogen reveals clustering of transcriptionally co-regulated genes.</title>
        <authorList>
            <person name="Voorhies M."/>
            <person name="Cohen S."/>
            <person name="Shea T.P."/>
            <person name="Petrus S."/>
            <person name="Munoz J.F."/>
            <person name="Poplawski S."/>
            <person name="Goldman W.E."/>
            <person name="Michael T."/>
            <person name="Cuomo C.A."/>
            <person name="Sil A."/>
            <person name="Beyhan S."/>
        </authorList>
    </citation>
    <scope>NUCLEOTIDE SEQUENCE</scope>
    <source>
        <strain evidence="1">H88</strain>
    </source>
</reference>
<dbReference type="InterPro" id="IPR032157">
    <property type="entry name" value="PAC4"/>
</dbReference>
<dbReference type="Proteomes" id="UP000663419">
    <property type="component" value="Chromosome 1"/>
</dbReference>
<dbReference type="Pfam" id="PF16093">
    <property type="entry name" value="PAC4"/>
    <property type="match status" value="1"/>
</dbReference>
<accession>A0A8A1LAN4</accession>
<dbReference type="Gene3D" id="3.30.230.100">
    <property type="match status" value="1"/>
</dbReference>
<organism evidence="1 2">
    <name type="scientific">Ajellomyces capsulatus (strain H88)</name>
    <name type="common">Darling's disease fungus</name>
    <name type="synonym">Histoplasma capsulatum</name>
    <dbReference type="NCBI Taxonomy" id="544711"/>
    <lineage>
        <taxon>Eukaryota</taxon>
        <taxon>Fungi</taxon>
        <taxon>Dikarya</taxon>
        <taxon>Ascomycota</taxon>
        <taxon>Pezizomycotina</taxon>
        <taxon>Eurotiomycetes</taxon>
        <taxon>Eurotiomycetidae</taxon>
        <taxon>Onygenales</taxon>
        <taxon>Ajellomycetaceae</taxon>
        <taxon>Histoplasma</taxon>
    </lineage>
</organism>
<dbReference type="GO" id="GO:0043248">
    <property type="term" value="P:proteasome assembly"/>
    <property type="evidence" value="ECO:0007669"/>
    <property type="project" value="InterPro"/>
</dbReference>
<dbReference type="VEuPathDB" id="FungiDB:I7I53_10165"/>
<dbReference type="EMBL" id="CP069102">
    <property type="protein sequence ID" value="QSS49733.1"/>
    <property type="molecule type" value="Genomic_DNA"/>
</dbReference>
<name>A0A8A1LAN4_AJEC8</name>
<sequence>MDSSPIPSAQVSAIAPIELSFLAPKSLYTTVHIHLTFFATSALLFLTTTNMGESGTSSKPMGSFVYAMPDRTNPRNTISTPLYMSQSTVDYATRTARALAHRMNMPVYVGCSVDFSGSTVEEEMEGLKKILEVVIEKWQERNKQLKGDEAVPCATAS</sequence>
<evidence type="ECO:0000313" key="1">
    <source>
        <dbReference type="EMBL" id="QSS49733.1"/>
    </source>
</evidence>
<gene>
    <name evidence="1" type="ORF">I7I53_10165</name>
</gene>